<proteinExistence type="inferred from homology"/>
<dbReference type="SMART" id="SM00382">
    <property type="entry name" value="AAA"/>
    <property type="match status" value="1"/>
</dbReference>
<evidence type="ECO:0000256" key="2">
    <source>
        <dbReference type="ARBA" id="ARBA00022448"/>
    </source>
</evidence>
<evidence type="ECO:0000256" key="5">
    <source>
        <dbReference type="SAM" id="MobiDB-lite"/>
    </source>
</evidence>
<keyword evidence="4 7" id="KW-0067">ATP-binding</keyword>
<organism evidence="7 8">
    <name type="scientific">Streptosporangium fragile</name>
    <dbReference type="NCBI Taxonomy" id="46186"/>
    <lineage>
        <taxon>Bacteria</taxon>
        <taxon>Bacillati</taxon>
        <taxon>Actinomycetota</taxon>
        <taxon>Actinomycetes</taxon>
        <taxon>Streptosporangiales</taxon>
        <taxon>Streptosporangiaceae</taxon>
        <taxon>Streptosporangium</taxon>
    </lineage>
</organism>
<dbReference type="Pfam" id="PF00005">
    <property type="entry name" value="ABC_tran"/>
    <property type="match status" value="1"/>
</dbReference>
<dbReference type="RefSeq" id="WP_425582016.1">
    <property type="nucleotide sequence ID" value="NZ_BAAAVI010000030.1"/>
</dbReference>
<keyword evidence="2" id="KW-0813">Transport</keyword>
<evidence type="ECO:0000256" key="3">
    <source>
        <dbReference type="ARBA" id="ARBA00022741"/>
    </source>
</evidence>
<dbReference type="NCBIfam" id="NF008453">
    <property type="entry name" value="PRK11308.1"/>
    <property type="match status" value="1"/>
</dbReference>
<dbReference type="Pfam" id="PF08352">
    <property type="entry name" value="oligo_HPY"/>
    <property type="match status" value="1"/>
</dbReference>
<comment type="caution">
    <text evidence="7">The sequence shown here is derived from an EMBL/GenBank/DDBJ whole genome shotgun (WGS) entry which is preliminary data.</text>
</comment>
<dbReference type="PANTHER" id="PTHR43776">
    <property type="entry name" value="TRANSPORT ATP-BINDING PROTEIN"/>
    <property type="match status" value="1"/>
</dbReference>
<dbReference type="InterPro" id="IPR003593">
    <property type="entry name" value="AAA+_ATPase"/>
</dbReference>
<evidence type="ECO:0000313" key="8">
    <source>
        <dbReference type="Proteomes" id="UP001500831"/>
    </source>
</evidence>
<dbReference type="CDD" id="cd03257">
    <property type="entry name" value="ABC_NikE_OppD_transporters"/>
    <property type="match status" value="1"/>
</dbReference>
<feature type="domain" description="ABC transporter" evidence="6">
    <location>
        <begin position="14"/>
        <end position="265"/>
    </location>
</feature>
<dbReference type="Gene3D" id="3.40.50.300">
    <property type="entry name" value="P-loop containing nucleotide triphosphate hydrolases"/>
    <property type="match status" value="1"/>
</dbReference>
<evidence type="ECO:0000259" key="6">
    <source>
        <dbReference type="PROSITE" id="PS50893"/>
    </source>
</evidence>
<evidence type="ECO:0000313" key="7">
    <source>
        <dbReference type="EMBL" id="GAA2880274.1"/>
    </source>
</evidence>
<dbReference type="InterPro" id="IPR050319">
    <property type="entry name" value="ABC_transp_ATP-bind"/>
</dbReference>
<name>A0ABN3W1T0_9ACTN</name>
<dbReference type="InterPro" id="IPR017871">
    <property type="entry name" value="ABC_transporter-like_CS"/>
</dbReference>
<dbReference type="PANTHER" id="PTHR43776:SF7">
    <property type="entry name" value="D,D-DIPEPTIDE TRANSPORT ATP-BINDING PROTEIN DDPF-RELATED"/>
    <property type="match status" value="1"/>
</dbReference>
<dbReference type="Proteomes" id="UP001500831">
    <property type="component" value="Unassembled WGS sequence"/>
</dbReference>
<dbReference type="InterPro" id="IPR027417">
    <property type="entry name" value="P-loop_NTPase"/>
</dbReference>
<reference evidence="7 8" key="1">
    <citation type="journal article" date="2019" name="Int. J. Syst. Evol. Microbiol.">
        <title>The Global Catalogue of Microorganisms (GCM) 10K type strain sequencing project: providing services to taxonomists for standard genome sequencing and annotation.</title>
        <authorList>
            <consortium name="The Broad Institute Genomics Platform"/>
            <consortium name="The Broad Institute Genome Sequencing Center for Infectious Disease"/>
            <person name="Wu L."/>
            <person name="Ma J."/>
        </authorList>
    </citation>
    <scope>NUCLEOTIDE SEQUENCE [LARGE SCALE GENOMIC DNA]</scope>
    <source>
        <strain evidence="7 8">JCM 6242</strain>
    </source>
</reference>
<dbReference type="InterPro" id="IPR003439">
    <property type="entry name" value="ABC_transporter-like_ATP-bd"/>
</dbReference>
<accession>A0ABN3W1T0</accession>
<comment type="similarity">
    <text evidence="1">Belongs to the ABC transporter superfamily.</text>
</comment>
<evidence type="ECO:0000256" key="1">
    <source>
        <dbReference type="ARBA" id="ARBA00005417"/>
    </source>
</evidence>
<gene>
    <name evidence="7" type="ORF">GCM10010517_42820</name>
</gene>
<protein>
    <submittedName>
        <fullName evidence="7">Dipeptide ABC transporter ATP-binding protein</fullName>
    </submittedName>
</protein>
<evidence type="ECO:0000256" key="4">
    <source>
        <dbReference type="ARBA" id="ARBA00022840"/>
    </source>
</evidence>
<keyword evidence="8" id="KW-1185">Reference proteome</keyword>
<dbReference type="GO" id="GO:0005524">
    <property type="term" value="F:ATP binding"/>
    <property type="evidence" value="ECO:0007669"/>
    <property type="project" value="UniProtKB-KW"/>
</dbReference>
<keyword evidence="3" id="KW-0547">Nucleotide-binding</keyword>
<dbReference type="PROSITE" id="PS00211">
    <property type="entry name" value="ABC_TRANSPORTER_1"/>
    <property type="match status" value="1"/>
</dbReference>
<sequence>MSETTGDARGEVLLELSGLKKHFPVMGGFILKRQVGSVHAVDGLDLTVHAGETLGLVGESGCGKSTTGRLAARLLEPTAGSIRYRGQEIGHAGRRELKPIRAEIQMIFQDPYSSLNPRHTVGSIIRGPMDINDINPPGGRDKRVRELLEIVGLNPEHYNRFPHEFSGGQRQRIGVARALSLNPKLIIADEPVSALDVSIQAQVINLLQELQRDLGIAFLFIAHDLAVVRHFSQRVAVMYLGKIVEIADRASLYERPRHPYTHALLSAVPEVMEDGRPRERIRLAGDVPSPINPPSGCRFRTRCWKAQEKCAIEEPPLVRLEGNREGHLTACHFPEQPTVHGEDVVLDPALNPDLVGSPQLPPHSPAEEMSETYPIKGPVKD</sequence>
<dbReference type="NCBIfam" id="TIGR01727">
    <property type="entry name" value="oligo_HPY"/>
    <property type="match status" value="1"/>
</dbReference>
<feature type="region of interest" description="Disordered" evidence="5">
    <location>
        <begin position="353"/>
        <end position="381"/>
    </location>
</feature>
<dbReference type="EMBL" id="BAAAVI010000030">
    <property type="protein sequence ID" value="GAA2880274.1"/>
    <property type="molecule type" value="Genomic_DNA"/>
</dbReference>
<dbReference type="InterPro" id="IPR013563">
    <property type="entry name" value="Oligopep_ABC_C"/>
</dbReference>
<dbReference type="PROSITE" id="PS50893">
    <property type="entry name" value="ABC_TRANSPORTER_2"/>
    <property type="match status" value="1"/>
</dbReference>
<dbReference type="SUPFAM" id="SSF52540">
    <property type="entry name" value="P-loop containing nucleoside triphosphate hydrolases"/>
    <property type="match status" value="1"/>
</dbReference>